<keyword evidence="3 6" id="KW-1133">Transmembrane helix</keyword>
<feature type="transmembrane region" description="Helical" evidence="6">
    <location>
        <begin position="181"/>
        <end position="199"/>
    </location>
</feature>
<keyword evidence="4 6" id="KW-0472">Membrane</keyword>
<feature type="transmembrane region" description="Helical" evidence="6">
    <location>
        <begin position="455"/>
        <end position="475"/>
    </location>
</feature>
<feature type="transmembrane region" description="Helical" evidence="6">
    <location>
        <begin position="394"/>
        <end position="415"/>
    </location>
</feature>
<gene>
    <name evidence="8" type="primary">Mo01700</name>
    <name evidence="8" type="ORF">E5Q_01700</name>
</gene>
<dbReference type="GO" id="GO:0005886">
    <property type="term" value="C:plasma membrane"/>
    <property type="evidence" value="ECO:0007669"/>
    <property type="project" value="TreeGrafter"/>
</dbReference>
<dbReference type="InterPro" id="IPR020846">
    <property type="entry name" value="MFS_dom"/>
</dbReference>
<feature type="compositionally biased region" description="Basic and acidic residues" evidence="5">
    <location>
        <begin position="8"/>
        <end position="27"/>
    </location>
</feature>
<organism evidence="8 9">
    <name type="scientific">Mixia osmundae (strain CBS 9802 / IAM 14324 / JCM 22182 / KY 12970)</name>
    <dbReference type="NCBI Taxonomy" id="764103"/>
    <lineage>
        <taxon>Eukaryota</taxon>
        <taxon>Fungi</taxon>
        <taxon>Dikarya</taxon>
        <taxon>Basidiomycota</taxon>
        <taxon>Pucciniomycotina</taxon>
        <taxon>Mixiomycetes</taxon>
        <taxon>Mixiales</taxon>
        <taxon>Mixiaceae</taxon>
        <taxon>Mixia</taxon>
    </lineage>
</organism>
<protein>
    <recommendedName>
        <fullName evidence="7">Major facilitator superfamily (MFS) profile domain-containing protein</fullName>
    </recommendedName>
</protein>
<dbReference type="PANTHER" id="PTHR23502:SF7">
    <property type="entry name" value="DRUG_PROTON ANTIPORTER YHK8-RELATED"/>
    <property type="match status" value="1"/>
</dbReference>
<feature type="transmembrane region" description="Helical" evidence="6">
    <location>
        <begin position="147"/>
        <end position="169"/>
    </location>
</feature>
<dbReference type="Pfam" id="PF07690">
    <property type="entry name" value="MFS_1"/>
    <property type="match status" value="1"/>
</dbReference>
<feature type="region of interest" description="Disordered" evidence="5">
    <location>
        <begin position="1"/>
        <end position="27"/>
    </location>
</feature>
<dbReference type="InParanoid" id="G7DWU8"/>
<name>G7DWU8_MIXOS</name>
<evidence type="ECO:0000313" key="8">
    <source>
        <dbReference type="EMBL" id="GAA95045.1"/>
    </source>
</evidence>
<dbReference type="eggNOG" id="KOG0255">
    <property type="taxonomic scope" value="Eukaryota"/>
</dbReference>
<evidence type="ECO:0000256" key="2">
    <source>
        <dbReference type="ARBA" id="ARBA00022692"/>
    </source>
</evidence>
<comment type="caution">
    <text evidence="8">The sequence shown here is derived from an EMBL/GenBank/DDBJ whole genome shotgun (WGS) entry which is preliminary data.</text>
</comment>
<feature type="transmembrane region" description="Helical" evidence="6">
    <location>
        <begin position="56"/>
        <end position="79"/>
    </location>
</feature>
<dbReference type="AlphaFoldDB" id="G7DWU8"/>
<dbReference type="OrthoDB" id="3561359at2759"/>
<evidence type="ECO:0000313" key="9">
    <source>
        <dbReference type="Proteomes" id="UP000009131"/>
    </source>
</evidence>
<evidence type="ECO:0000256" key="6">
    <source>
        <dbReference type="SAM" id="Phobius"/>
    </source>
</evidence>
<feature type="transmembrane region" description="Helical" evidence="6">
    <location>
        <begin position="325"/>
        <end position="348"/>
    </location>
</feature>
<dbReference type="GO" id="GO:0022857">
    <property type="term" value="F:transmembrane transporter activity"/>
    <property type="evidence" value="ECO:0007669"/>
    <property type="project" value="InterPro"/>
</dbReference>
<evidence type="ECO:0000256" key="4">
    <source>
        <dbReference type="ARBA" id="ARBA00023136"/>
    </source>
</evidence>
<dbReference type="InterPro" id="IPR011701">
    <property type="entry name" value="MFS"/>
</dbReference>
<feature type="domain" description="Major facilitator superfamily (MFS) profile" evidence="7">
    <location>
        <begin position="56"/>
        <end position="480"/>
    </location>
</feature>
<dbReference type="Proteomes" id="UP000009131">
    <property type="component" value="Unassembled WGS sequence"/>
</dbReference>
<keyword evidence="9" id="KW-1185">Reference proteome</keyword>
<reference evidence="8 9" key="2">
    <citation type="journal article" date="2012" name="Open Biol.">
        <title>Characteristics of nucleosomes and linker DNA regions on the genome of the basidiomycete Mixia osmundae revealed by mono- and dinucleosome mapping.</title>
        <authorList>
            <person name="Nishida H."/>
            <person name="Kondo S."/>
            <person name="Matsumoto T."/>
            <person name="Suzuki Y."/>
            <person name="Yoshikawa H."/>
            <person name="Taylor T.D."/>
            <person name="Sugiyama J."/>
        </authorList>
    </citation>
    <scope>NUCLEOTIDE SEQUENCE [LARGE SCALE GENOMIC DNA]</scope>
    <source>
        <strain evidence="9">CBS 9802 / IAM 14324 / JCM 22182 / KY 12970</strain>
    </source>
</reference>
<dbReference type="PROSITE" id="PS50850">
    <property type="entry name" value="MFS"/>
    <property type="match status" value="1"/>
</dbReference>
<feature type="transmembrane region" description="Helical" evidence="6">
    <location>
        <begin position="422"/>
        <end position="443"/>
    </location>
</feature>
<evidence type="ECO:0000256" key="5">
    <source>
        <dbReference type="SAM" id="MobiDB-lite"/>
    </source>
</evidence>
<evidence type="ECO:0000256" key="1">
    <source>
        <dbReference type="ARBA" id="ARBA00004141"/>
    </source>
</evidence>
<dbReference type="RefSeq" id="XP_014566709.1">
    <property type="nucleotide sequence ID" value="XM_014711223.1"/>
</dbReference>
<comment type="subcellular location">
    <subcellularLocation>
        <location evidence="1">Membrane</location>
        <topology evidence="1">Multi-pass membrane protein</topology>
    </subcellularLocation>
</comment>
<feature type="transmembrane region" description="Helical" evidence="6">
    <location>
        <begin position="286"/>
        <end position="305"/>
    </location>
</feature>
<dbReference type="STRING" id="764103.G7DWU8"/>
<proteinExistence type="predicted"/>
<feature type="transmembrane region" description="Helical" evidence="6">
    <location>
        <begin position="91"/>
        <end position="110"/>
    </location>
</feature>
<dbReference type="Gene3D" id="1.20.1250.20">
    <property type="entry name" value="MFS general substrate transporter like domains"/>
    <property type="match status" value="1"/>
</dbReference>
<keyword evidence="2 6" id="KW-0812">Transmembrane</keyword>
<dbReference type="PANTHER" id="PTHR23502">
    <property type="entry name" value="MAJOR FACILITATOR SUPERFAMILY"/>
    <property type="match status" value="1"/>
</dbReference>
<evidence type="ECO:0000256" key="3">
    <source>
        <dbReference type="ARBA" id="ARBA00022989"/>
    </source>
</evidence>
<feature type="transmembrane region" description="Helical" evidence="6">
    <location>
        <begin position="369"/>
        <end position="388"/>
    </location>
</feature>
<evidence type="ECO:0000259" key="7">
    <source>
        <dbReference type="PROSITE" id="PS50850"/>
    </source>
</evidence>
<dbReference type="InterPro" id="IPR036259">
    <property type="entry name" value="MFS_trans_sf"/>
</dbReference>
<dbReference type="OMA" id="MYHKLGD"/>
<dbReference type="HOGENOM" id="CLU_008455_11_5_1"/>
<sequence>MSTNKGNAAKETRQSSDNSDRTLAETKEDKDPFLVSFADDDPESPLSWPAWKRWSIVLIISMGATCVTCASSMVASTYTAVEPEFGISEEVATLSLSLFVWGLGISPLFLAPLSETYGRRPIYLISFALFLLFNIPVAAAHNAATWLVGRTLTGLFAAPFLSVAGGSVTDMFSGPKTGRPMAIFTASPFIGPAAGPILADAINAHQNWRVTWYFMLAWAGLQFAALVFFVPETYAPALLVKKAARLRKQTGDDRYQAPLDRQEGSIIKEVFISCARPFQLLAYEPMCALLCSWTALLLAILYVFFSAYNIVYMDVHGFTLQETGFTFFGLLLGVILGTATSPIFETLYRRSAQRLGHQPPPEIHLRKGMVGGPLLTISLFIFAVTTHAHPAISIVFSVPFGAGVVLVFSSVFTYLTDAYRPYAASALASNSATRSALAGALPLVSNQMYHRLGTIGATCLLAGLTALAVPLPFIFSRYGARIRKNSRFS</sequence>
<accession>G7DWU8</accession>
<dbReference type="RefSeq" id="XP_014564741.1">
    <property type="nucleotide sequence ID" value="XM_014709255.1"/>
</dbReference>
<dbReference type="SUPFAM" id="SSF103473">
    <property type="entry name" value="MFS general substrate transporter"/>
    <property type="match status" value="1"/>
</dbReference>
<reference evidence="8 9" key="1">
    <citation type="journal article" date="2011" name="J. Gen. Appl. Microbiol.">
        <title>Draft genome sequencing of the enigmatic basidiomycete Mixia osmundae.</title>
        <authorList>
            <person name="Nishida H."/>
            <person name="Nagatsuka Y."/>
            <person name="Sugiyama J."/>
        </authorList>
    </citation>
    <scope>NUCLEOTIDE SEQUENCE [LARGE SCALE GENOMIC DNA]</scope>
    <source>
        <strain evidence="9">CBS 9802 / IAM 14324 / JCM 22182 / KY 12970</strain>
    </source>
</reference>
<feature type="transmembrane region" description="Helical" evidence="6">
    <location>
        <begin position="122"/>
        <end position="141"/>
    </location>
</feature>
<dbReference type="EMBL" id="BABT02000054">
    <property type="protein sequence ID" value="GAA95045.1"/>
    <property type="molecule type" value="Genomic_DNA"/>
</dbReference>
<dbReference type="FunFam" id="1.20.1250.20:FF:000082">
    <property type="entry name" value="MFS multidrug transporter, putative"/>
    <property type="match status" value="1"/>
</dbReference>
<feature type="transmembrane region" description="Helical" evidence="6">
    <location>
        <begin position="211"/>
        <end position="240"/>
    </location>
</feature>
<dbReference type="CDD" id="cd17323">
    <property type="entry name" value="MFS_Tpo1_MDR_like"/>
    <property type="match status" value="1"/>
</dbReference>